<sequence>MTTTPTTHPPETNFGTTTSWLPLLTPYPSQPGCFSTFYARWGFIASEHFEAVAFDPAYGISVDPSATCLPAVATSWWDTGVASLSAGGVTTRYSIGPIVCPVAYTIAGTSVVGVGSTQVACCPSGFGFASIMSPPTIGQCTSSVSIGTVVTYVMQKTPGNPDGGITTTSTTMAEAYYIVGVHVNGVNFAALSTTTSTPSLSSIISSASLLIPLISSSPSSSPPTTSLSKGLSTGAKAGIGVSALIAIVIIIALVFWIKVGRRRKTRNVRPPTSPIQYQYTGPGGTRANEQIPGIQEVEGNTRSREEITGTTELEASQMGSGAFPLKIRYKSLKVNKVAVEAPNKELESKTQ</sequence>
<keyword evidence="2" id="KW-0472">Membrane</keyword>
<evidence type="ECO:0000313" key="4">
    <source>
        <dbReference type="Proteomes" id="UP000184330"/>
    </source>
</evidence>
<organism evidence="3 4">
    <name type="scientific">Phialocephala subalpina</name>
    <dbReference type="NCBI Taxonomy" id="576137"/>
    <lineage>
        <taxon>Eukaryota</taxon>
        <taxon>Fungi</taxon>
        <taxon>Dikarya</taxon>
        <taxon>Ascomycota</taxon>
        <taxon>Pezizomycotina</taxon>
        <taxon>Leotiomycetes</taxon>
        <taxon>Helotiales</taxon>
        <taxon>Mollisiaceae</taxon>
        <taxon>Phialocephala</taxon>
        <taxon>Phialocephala fortinii species complex</taxon>
    </lineage>
</organism>
<dbReference type="EMBL" id="FJOG01000067">
    <property type="protein sequence ID" value="CZR69221.1"/>
    <property type="molecule type" value="Genomic_DNA"/>
</dbReference>
<evidence type="ECO:0000256" key="2">
    <source>
        <dbReference type="SAM" id="Phobius"/>
    </source>
</evidence>
<dbReference type="STRING" id="576137.A0A1L7XW04"/>
<keyword evidence="4" id="KW-1185">Reference proteome</keyword>
<keyword evidence="2" id="KW-0812">Transmembrane</keyword>
<feature type="transmembrane region" description="Helical" evidence="2">
    <location>
        <begin position="237"/>
        <end position="257"/>
    </location>
</feature>
<name>A0A1L7XW04_9HELO</name>
<protein>
    <submittedName>
        <fullName evidence="3">Uncharacterized protein</fullName>
    </submittedName>
</protein>
<proteinExistence type="predicted"/>
<keyword evidence="2" id="KW-1133">Transmembrane helix</keyword>
<feature type="region of interest" description="Disordered" evidence="1">
    <location>
        <begin position="267"/>
        <end position="288"/>
    </location>
</feature>
<reference evidence="3 4" key="1">
    <citation type="submission" date="2016-03" db="EMBL/GenBank/DDBJ databases">
        <authorList>
            <person name="Ploux O."/>
        </authorList>
    </citation>
    <scope>NUCLEOTIDE SEQUENCE [LARGE SCALE GENOMIC DNA]</scope>
    <source>
        <strain evidence="3 4">UAMH 11012</strain>
    </source>
</reference>
<evidence type="ECO:0000313" key="3">
    <source>
        <dbReference type="EMBL" id="CZR69221.1"/>
    </source>
</evidence>
<dbReference type="AlphaFoldDB" id="A0A1L7XW04"/>
<dbReference type="OrthoDB" id="4497263at2759"/>
<accession>A0A1L7XW04</accession>
<gene>
    <name evidence="3" type="ORF">PAC_19121</name>
</gene>
<evidence type="ECO:0000256" key="1">
    <source>
        <dbReference type="SAM" id="MobiDB-lite"/>
    </source>
</evidence>
<dbReference type="Proteomes" id="UP000184330">
    <property type="component" value="Unassembled WGS sequence"/>
</dbReference>